<dbReference type="InterPro" id="IPR047900">
    <property type="entry name" value="Choice_anch_G"/>
</dbReference>
<feature type="signal peptide" evidence="2">
    <location>
        <begin position="1"/>
        <end position="30"/>
    </location>
</feature>
<reference evidence="4" key="1">
    <citation type="submission" date="2016-10" db="EMBL/GenBank/DDBJ databases">
        <authorList>
            <person name="Varghese N."/>
            <person name="Submissions S."/>
        </authorList>
    </citation>
    <scope>NUCLEOTIDE SEQUENCE [LARGE SCALE GENOMIC DNA]</scope>
    <source>
        <strain evidence="4">DSM 22002</strain>
    </source>
</reference>
<name>A0A1G8EC86_9MICO</name>
<gene>
    <name evidence="3" type="ORF">SAMN04489720_1970</name>
</gene>
<evidence type="ECO:0000256" key="1">
    <source>
        <dbReference type="SAM" id="MobiDB-lite"/>
    </source>
</evidence>
<dbReference type="InterPro" id="IPR007253">
    <property type="entry name" value="Cell_wall-bd_2"/>
</dbReference>
<organism evidence="3 4">
    <name type="scientific">Agrococcus jejuensis</name>
    <dbReference type="NCBI Taxonomy" id="399736"/>
    <lineage>
        <taxon>Bacteria</taxon>
        <taxon>Bacillati</taxon>
        <taxon>Actinomycetota</taxon>
        <taxon>Actinomycetes</taxon>
        <taxon>Micrococcales</taxon>
        <taxon>Microbacteriaceae</taxon>
        <taxon>Agrococcus</taxon>
    </lineage>
</organism>
<sequence length="1691" mass="169105">MRRTATWKPIAGVAAAAIAIAGFGVAPASAAPGDTAEAFGEVLGVELLGSDDLLATAFSQSAFPSNPGIDSNGLNLGLLGGELEVIEDGLTVPLLHAGQDNGLLELGGAGVLSSYADASSANDAVAAAGLLDEDGGLQLDPNEEPPSGTGSSSVDLTALLGSLGVDAVTDEIVDQVSLELGAFGSHATEVDDAFDSEYLLTDLTLDVHSDLVAGITTQLRTGLTGVTIDLRTDLNGLAGPDGAVQDVLDGLNVDLNALGLASLTLDDIQVNVTAPDLSAAVDTALGGSNGVLVSDDQSVTIDLATGAVSVDLAQIVNPDGIGLNGLDPNTQILDADTIQALTTGIASALGDITTPLTNSVSTLLNTTSLTVGIDVAASAALPLGVGTIPIIDGSILISGTIGQFANGTATSTVNIALIPGLIASLGPIVGPAVQGLVNGLVSGLTTELVGTIVPAIVAGLATPVANILAASSGDVSTAIQGVVVGATNLLSPALSGVASNIASITVNVQPHLVAGGGQPFATNRDGYSTMSGTEEVDIPDGYTVRAMTITLLPNALGSNLANIDLGSSSVSNVEPSAVAGTLELTPPRVHQGDTVDIAGSGWNPDGGPVTVAFVDENENPVGAPVTATLDGEGGITGTFTVPGDTAIGTLTGTATQDGAPASASVDVFGPPVIIVDPEPPLDPGTPVTISGEGFICGPLTVDILDGTDVIDTFTDVPVSETDGSWSVVWEVPEDIDVTQVTIRAYGSGECEEDEETPVDIDLPEEFDVAQAEARLGDVLDITGAGWTEGTDVTVTFSHDGTPVGSPVTIPPGTGGSLDGTFTVPTDAPLGTLDATAVQGDDTLTDAVEIFGAATVAVDPPSVRVGATVDVTGGGWLPAGGDVVVTFTQGGAPIGTVTIAEADIADDGTIADQFAIPAGTATGSVIVTAVQGDEDAATSLTVVPEPSVTVTPGIARPLDTVQVGGSGWGPGDVTVIFTNELDEPVGEPLVITPADGVIADEFLVPDGTPAGTLTATATQGVDTATTELEVTLAPTVTATPGRVHDEDTVTIGGSGWGDDDVTVTIIEGEPPLVLTPVDGVITGTFTIPDGTGPADLTVTADDGTDEATTPLEVLEDAVVTADPDPVDPGDPVTITGTGFLCGPVDITIASGSTVVATYALVPVIDGEWTQIWTVPTGIDVDSVTITAVTSASAPCDDEGETELEIDLEETLAATPPVVQRGQVVTVSGTGWSDGTVSIIATATGGAVVGSFTATSADSAFSQGFYVLGEVPLGPLTFTAVQDGKTETATVTVVQVPAGPATLIVSPSAVEPGQLVALDGEGWDPTQGTVAVSVTDEDSVVLGTVPVSVAPDGALVTGAFQVPPTVTAPQTLTATGVQGPRSASDTFSVRAAGDPVIRLAGPDRFQTAVEISRDAFPFGADVVYLANGLKFPDALSAAPAAAQQDAPLLLTRQEYLEPSVIQELDRLDPDIVVILGDENSVSANVASQVDPYAGDIVRLGGANRFETSILIAEYAFNGADSAYIATGLNFPDALTAGAAAGALNAPLLLTYGATPTPGLISSLQDLGVEDLYIAGDANAVATSQEAAFQSAGFTIAERYAGANRFDTGVLVAQDSFAGSADRIYVATGLRFPDALAGSAIAGAQGVPVFVTRPTCMWADVLGEVDRLDDPQIVLLGDQNALDQSVFDLTACTG</sequence>
<evidence type="ECO:0000313" key="4">
    <source>
        <dbReference type="Proteomes" id="UP000198822"/>
    </source>
</evidence>
<feature type="region of interest" description="Disordered" evidence="1">
    <location>
        <begin position="134"/>
        <end position="153"/>
    </location>
</feature>
<dbReference type="InterPro" id="IPR051922">
    <property type="entry name" value="Bact_Sporulation_Assoc"/>
</dbReference>
<proteinExistence type="predicted"/>
<feature type="chain" id="PRO_5009243337" evidence="2">
    <location>
        <begin position="31"/>
        <end position="1691"/>
    </location>
</feature>
<dbReference type="OrthoDB" id="5035198at2"/>
<dbReference type="Pfam" id="PF04122">
    <property type="entry name" value="CW_binding_2"/>
    <property type="match status" value="3"/>
</dbReference>
<evidence type="ECO:0000256" key="2">
    <source>
        <dbReference type="SAM" id="SignalP"/>
    </source>
</evidence>
<protein>
    <submittedName>
        <fullName evidence="3">Putative cell wall binding repeat 2</fullName>
    </submittedName>
</protein>
<evidence type="ECO:0000313" key="3">
    <source>
        <dbReference type="EMBL" id="SDH67309.1"/>
    </source>
</evidence>
<accession>A0A1G8EC86</accession>
<dbReference type="PANTHER" id="PTHR30032">
    <property type="entry name" value="N-ACETYLMURAMOYL-L-ALANINE AMIDASE-RELATED"/>
    <property type="match status" value="1"/>
</dbReference>
<dbReference type="NCBIfam" id="NF033766">
    <property type="entry name" value="choice_anch_G"/>
    <property type="match status" value="1"/>
</dbReference>
<dbReference type="Gene3D" id="3.40.50.12090">
    <property type="match status" value="1"/>
</dbReference>
<dbReference type="RefSeq" id="WP_092504606.1">
    <property type="nucleotide sequence ID" value="NZ_LT629695.1"/>
</dbReference>
<dbReference type="Proteomes" id="UP000198822">
    <property type="component" value="Chromosome I"/>
</dbReference>
<dbReference type="EMBL" id="LT629695">
    <property type="protein sequence ID" value="SDH67309.1"/>
    <property type="molecule type" value="Genomic_DNA"/>
</dbReference>
<keyword evidence="4" id="KW-1185">Reference proteome</keyword>
<dbReference type="STRING" id="399736.SAMN04489720_1970"/>
<dbReference type="PANTHER" id="PTHR30032:SF8">
    <property type="entry name" value="GERMINATION-SPECIFIC N-ACETYLMURAMOYL-L-ALANINE AMIDASE"/>
    <property type="match status" value="1"/>
</dbReference>
<keyword evidence="2" id="KW-0732">Signal</keyword>